<protein>
    <submittedName>
        <fullName evidence="1">Uncharacterized protein</fullName>
    </submittedName>
</protein>
<dbReference type="EMBL" id="CP009215">
    <property type="protein sequence ID" value="AIL96837.1"/>
    <property type="molecule type" value="Genomic_DNA"/>
</dbReference>
<reference evidence="1 2" key="1">
    <citation type="submission" date="2014-08" db="EMBL/GenBank/DDBJ databases">
        <title>Complete genome sequence of Corynebacterium ureicelerivorans DSM 45051, a lipophilic and urea-splitting isolate from a blood culture of a septicaemia patient.</title>
        <authorList>
            <person name="Tippelt A."/>
            <person name="Albersmeier A."/>
            <person name="Brinkrolf K."/>
            <person name="Ruckert C."/>
            <person name="Tauch A."/>
        </authorList>
    </citation>
    <scope>NUCLEOTIDE SEQUENCE [LARGE SCALE GENOMIC DNA]</scope>
    <source>
        <strain evidence="1 2">IMMIB RIV-2301</strain>
    </source>
</reference>
<gene>
    <name evidence="1" type="ORF">CUREI_05610</name>
</gene>
<name>A0A077HQC5_9CORY</name>
<sequence length="237" mass="25877">MLAPSARPWGELDFGIAYDPDTLAPAITVAPGTRMTACEGVYAALRKAELASLAENDDEDSRESHFTTVRIRLATLAALLHDSTHIDESVWEWTGLLIEVHRRTLAWMEHVARDAEQAAAERRGQIRAYERSGERGESGASATRTYVGTFCRAVRAGVRWEDVAAAGCVRLEGVAASPMATPLKTPAQCVYVQQVKTPPEVSPGPRLYLLASCTQVVRDLCPNWGPLRLQCSSADEQ</sequence>
<evidence type="ECO:0000313" key="2">
    <source>
        <dbReference type="Proteomes" id="UP000028939"/>
    </source>
</evidence>
<dbReference type="AlphaFoldDB" id="A0A077HQC5"/>
<keyword evidence="2" id="KW-1185">Reference proteome</keyword>
<evidence type="ECO:0000313" key="1">
    <source>
        <dbReference type="EMBL" id="AIL96837.1"/>
    </source>
</evidence>
<dbReference type="Proteomes" id="UP000028939">
    <property type="component" value="Chromosome"/>
</dbReference>
<dbReference type="HOGENOM" id="CLU_1169112_0_0_11"/>
<organism evidence="1 2">
    <name type="scientific">Corynebacterium ureicelerivorans</name>
    <dbReference type="NCBI Taxonomy" id="401472"/>
    <lineage>
        <taxon>Bacteria</taxon>
        <taxon>Bacillati</taxon>
        <taxon>Actinomycetota</taxon>
        <taxon>Actinomycetes</taxon>
        <taxon>Mycobacteriales</taxon>
        <taxon>Corynebacteriaceae</taxon>
        <taxon>Corynebacterium</taxon>
    </lineage>
</organism>
<proteinExistence type="predicted"/>
<accession>A0A077HQC5</accession>
<dbReference type="KEGG" id="cuv:CUREI_05610"/>